<dbReference type="Proteomes" id="UP001642464">
    <property type="component" value="Unassembled WGS sequence"/>
</dbReference>
<evidence type="ECO:0000259" key="2">
    <source>
        <dbReference type="PROSITE" id="PS00028"/>
    </source>
</evidence>
<reference evidence="3 4" key="1">
    <citation type="submission" date="2024-02" db="EMBL/GenBank/DDBJ databases">
        <authorList>
            <person name="Chen Y."/>
            <person name="Shah S."/>
            <person name="Dougan E. K."/>
            <person name="Thang M."/>
            <person name="Chan C."/>
        </authorList>
    </citation>
    <scope>NUCLEOTIDE SEQUENCE [LARGE SCALE GENOMIC DNA]</scope>
</reference>
<feature type="non-terminal residue" evidence="3">
    <location>
        <position position="715"/>
    </location>
</feature>
<feature type="non-terminal residue" evidence="3">
    <location>
        <position position="1"/>
    </location>
</feature>
<dbReference type="SMART" id="SM00355">
    <property type="entry name" value="ZnF_C2H2"/>
    <property type="match status" value="2"/>
</dbReference>
<sequence>VALHALFLKCWVLQWKGGFLVPIWKQKGAVDDPTSYRGIALLDVVAKRWHAFLRTLTSRRNAASMDNLEGFPGSRRIAGLPDAAPFVDIKGAFHYLARELALRMSIPLPEVLKHVLTVENIDPALLAAHLGDAPELNGWIIPYLFDVLFKMPTPSPGKDAPAFRDQYYVQEQGLLLSAGDGLPAEKLKLAVRYKYLGAQTSQHGGFLPEINMRLASAACAYRELRKPIFANKTISVPTRLRLLEALVLTRLFFNSGFWPQLPPRCLRKIAHVVLRWQRNIVQPGNAKPLDSDWHFQRALPTSGTPSRLLPMESPQRGYDKFIVALRDKPNYVRTLVHRWLWQEKAVVEAYDGHQVIQTLFSSAGYVFKDQTLLGGPLQDVGGMFTCPFCPHRFQHRQSLQAHLWRKHQETSLERKYVTGPVCKACGKCFWTPQRAQQHLSRSRLHGTACFRTLFEHETPLNEPARFQPPERLIGVCRLPAVQTQSPAQWETSAWQRAQADALQDWQNRWQALDLPDTLPPEWYEQCEDQLDRVTSCWLTLPPDQRFDISDAWLMVLSSLEARHARHCQPLRSPPLRGQYYDQVQLWQPFTLRIDHSPRLPFTPVVVTPLGEKLIYAMHFFSGRRRVGDCHTFFQQEALPPGYGFVLLSLDTMAIWMAPTGLCWWSSWGLALVHLASLAHHVKLSLQHGTCRLQMACAVLHDHFGQRKRFGVSLIA</sequence>
<protein>
    <submittedName>
        <fullName evidence="3">C2H2-type domain-containing protein</fullName>
    </submittedName>
</protein>
<evidence type="ECO:0000256" key="1">
    <source>
        <dbReference type="SAM" id="SignalP"/>
    </source>
</evidence>
<gene>
    <name evidence="3" type="ORF">SCF082_LOCUS33648</name>
</gene>
<feature type="signal peptide" evidence="1">
    <location>
        <begin position="1"/>
        <end position="18"/>
    </location>
</feature>
<dbReference type="InterPro" id="IPR013087">
    <property type="entry name" value="Znf_C2H2_type"/>
</dbReference>
<dbReference type="Gene3D" id="3.30.160.60">
    <property type="entry name" value="Classic Zinc Finger"/>
    <property type="match status" value="1"/>
</dbReference>
<feature type="chain" id="PRO_5045670074" evidence="1">
    <location>
        <begin position="19"/>
        <end position="715"/>
    </location>
</feature>
<evidence type="ECO:0000313" key="3">
    <source>
        <dbReference type="EMBL" id="CAK9065928.1"/>
    </source>
</evidence>
<feature type="domain" description="C2H2-type" evidence="2">
    <location>
        <begin position="386"/>
        <end position="407"/>
    </location>
</feature>
<name>A0ABP0NRE0_9DINO</name>
<proteinExistence type="predicted"/>
<keyword evidence="4" id="KW-1185">Reference proteome</keyword>
<accession>A0ABP0NRE0</accession>
<organism evidence="3 4">
    <name type="scientific">Durusdinium trenchii</name>
    <dbReference type="NCBI Taxonomy" id="1381693"/>
    <lineage>
        <taxon>Eukaryota</taxon>
        <taxon>Sar</taxon>
        <taxon>Alveolata</taxon>
        <taxon>Dinophyceae</taxon>
        <taxon>Suessiales</taxon>
        <taxon>Symbiodiniaceae</taxon>
        <taxon>Durusdinium</taxon>
    </lineage>
</organism>
<dbReference type="EMBL" id="CAXAMM010030091">
    <property type="protein sequence ID" value="CAK9065928.1"/>
    <property type="molecule type" value="Genomic_DNA"/>
</dbReference>
<dbReference type="PROSITE" id="PS00028">
    <property type="entry name" value="ZINC_FINGER_C2H2_1"/>
    <property type="match status" value="1"/>
</dbReference>
<keyword evidence="1" id="KW-0732">Signal</keyword>
<comment type="caution">
    <text evidence="3">The sequence shown here is derived from an EMBL/GenBank/DDBJ whole genome shotgun (WGS) entry which is preliminary data.</text>
</comment>
<evidence type="ECO:0000313" key="4">
    <source>
        <dbReference type="Proteomes" id="UP001642464"/>
    </source>
</evidence>